<keyword evidence="3 5" id="KW-0699">rRNA-binding</keyword>
<gene>
    <name evidence="5" type="primary">darP</name>
    <name evidence="7" type="ORF">HER31_13955</name>
</gene>
<comment type="function">
    <text evidence="5">Member of a network of 50S ribosomal subunit biogenesis factors which assembles along the 30S-50S interface, preventing incorrect 23S rRNA structures from forming. Promotes peptidyl transferase center (PTC) maturation.</text>
</comment>
<keyword evidence="1 5" id="KW-0963">Cytoplasm</keyword>
<sequence length="170" mass="19667">MVNNQDFEDDWISKSQLKRDAEQIQKIGEELLALNPGQLAKVPLDEDLIAALELAHKIRNKNEAYRRQRQYIGKLMRSRDIEPIEAAMNIFRNESALANQRFHQLEQLRDNLIGGGNDALQQALAEHPNLNAELQRLRQLIRQAAKEQSQNKPPKASRELFKLLRELLLD</sequence>
<dbReference type="PANTHER" id="PTHR38101:SF1">
    <property type="entry name" value="UPF0307 PROTEIN YJGA"/>
    <property type="match status" value="1"/>
</dbReference>
<dbReference type="Proteomes" id="UP000501602">
    <property type="component" value="Chromosome"/>
</dbReference>
<dbReference type="GO" id="GO:0019843">
    <property type="term" value="F:rRNA binding"/>
    <property type="evidence" value="ECO:0007669"/>
    <property type="project" value="UniProtKB-UniRule"/>
</dbReference>
<keyword evidence="6" id="KW-0175">Coiled coil</keyword>
<protein>
    <recommendedName>
        <fullName evidence="5">Dual-action ribosomal maturation protein DarP</fullName>
    </recommendedName>
    <alternativeName>
        <fullName evidence="5">Large ribosomal subunit assembly factor DarP</fullName>
    </alternativeName>
</protein>
<dbReference type="AlphaFoldDB" id="A0A6H1UFP1"/>
<evidence type="ECO:0000313" key="7">
    <source>
        <dbReference type="EMBL" id="QIZ77901.1"/>
    </source>
</evidence>
<evidence type="ECO:0000256" key="3">
    <source>
        <dbReference type="ARBA" id="ARBA00022730"/>
    </source>
</evidence>
<evidence type="ECO:0000256" key="1">
    <source>
        <dbReference type="ARBA" id="ARBA00022490"/>
    </source>
</evidence>
<dbReference type="GO" id="GO:0005829">
    <property type="term" value="C:cytosol"/>
    <property type="evidence" value="ECO:0007669"/>
    <property type="project" value="TreeGrafter"/>
</dbReference>
<keyword evidence="4 5" id="KW-0694">RNA-binding</keyword>
<dbReference type="PIRSF" id="PIRSF016183">
    <property type="entry name" value="UCP016183"/>
    <property type="match status" value="1"/>
</dbReference>
<keyword evidence="2 5" id="KW-0690">Ribosome biogenesis</keyword>
<comment type="similarity">
    <text evidence="5">Belongs to the DarP family.</text>
</comment>
<evidence type="ECO:0000256" key="6">
    <source>
        <dbReference type="SAM" id="Coils"/>
    </source>
</evidence>
<dbReference type="Gene3D" id="1.10.60.30">
    <property type="entry name" value="PSPTO4464-like domains"/>
    <property type="match status" value="2"/>
</dbReference>
<dbReference type="GO" id="GO:1902626">
    <property type="term" value="P:assembly of large subunit precursor of preribosome"/>
    <property type="evidence" value="ECO:0007669"/>
    <property type="project" value="UniProtKB-UniRule"/>
</dbReference>
<dbReference type="InterPro" id="IPR023153">
    <property type="entry name" value="DarP_sf"/>
</dbReference>
<dbReference type="Pfam" id="PF04751">
    <property type="entry name" value="DarP"/>
    <property type="match status" value="1"/>
</dbReference>
<dbReference type="KEGG" id="fes:HER31_13955"/>
<evidence type="ECO:0000256" key="4">
    <source>
        <dbReference type="ARBA" id="ARBA00022884"/>
    </source>
</evidence>
<dbReference type="HAMAP" id="MF_00765">
    <property type="entry name" value="DarP"/>
    <property type="match status" value="1"/>
</dbReference>
<keyword evidence="8" id="KW-1185">Reference proteome</keyword>
<dbReference type="InterPro" id="IPR006839">
    <property type="entry name" value="DarP"/>
</dbReference>
<proteinExistence type="inferred from homology"/>
<name>A0A6H1UFP1_9GAMM</name>
<evidence type="ECO:0000256" key="5">
    <source>
        <dbReference type="HAMAP-Rule" id="MF_00765"/>
    </source>
</evidence>
<accession>A0A6H1UFP1</accession>
<dbReference type="PANTHER" id="PTHR38101">
    <property type="entry name" value="UPF0307 PROTEIN YJGA"/>
    <property type="match status" value="1"/>
</dbReference>
<organism evidence="7 8">
    <name type="scientific">Ferrimonas lipolytica</name>
    <dbReference type="NCBI Taxonomy" id="2724191"/>
    <lineage>
        <taxon>Bacteria</taxon>
        <taxon>Pseudomonadati</taxon>
        <taxon>Pseudomonadota</taxon>
        <taxon>Gammaproteobacteria</taxon>
        <taxon>Alteromonadales</taxon>
        <taxon>Ferrimonadaceae</taxon>
        <taxon>Ferrimonas</taxon>
    </lineage>
</organism>
<dbReference type="RefSeq" id="WP_168661338.1">
    <property type="nucleotide sequence ID" value="NZ_CP051180.1"/>
</dbReference>
<evidence type="ECO:0000256" key="2">
    <source>
        <dbReference type="ARBA" id="ARBA00022517"/>
    </source>
</evidence>
<feature type="coiled-coil region" evidence="6">
    <location>
        <begin position="120"/>
        <end position="151"/>
    </location>
</feature>
<dbReference type="SUPFAM" id="SSF158710">
    <property type="entry name" value="PSPTO4464-like"/>
    <property type="match status" value="1"/>
</dbReference>
<dbReference type="GO" id="GO:0043022">
    <property type="term" value="F:ribosome binding"/>
    <property type="evidence" value="ECO:0007669"/>
    <property type="project" value="UniProtKB-UniRule"/>
</dbReference>
<dbReference type="EMBL" id="CP051180">
    <property type="protein sequence ID" value="QIZ77901.1"/>
    <property type="molecule type" value="Genomic_DNA"/>
</dbReference>
<comment type="subcellular location">
    <subcellularLocation>
        <location evidence="5">Cytoplasm</location>
    </subcellularLocation>
    <text evidence="5">Associates with late stage pre-50S ribosomal subunits.</text>
</comment>
<evidence type="ECO:0000313" key="8">
    <source>
        <dbReference type="Proteomes" id="UP000501602"/>
    </source>
</evidence>
<reference evidence="7 8" key="1">
    <citation type="submission" date="2020-04" db="EMBL/GenBank/DDBJ databases">
        <title>Ferrimonas sp. S7 isolated from sea water.</title>
        <authorList>
            <person name="Bae S.S."/>
            <person name="Baek K."/>
        </authorList>
    </citation>
    <scope>NUCLEOTIDE SEQUENCE [LARGE SCALE GENOMIC DNA]</scope>
    <source>
        <strain evidence="7 8">S7</strain>
    </source>
</reference>
<dbReference type="NCBIfam" id="NF003593">
    <property type="entry name" value="PRK05255.1-1"/>
    <property type="match status" value="1"/>
</dbReference>
<dbReference type="CDD" id="cd16331">
    <property type="entry name" value="YjgA-like"/>
    <property type="match status" value="1"/>
</dbReference>